<sequence>MIRRVSNRRSGLREEDLLRLVEACIISRLTYHLPFQRLTQAQQLRVDALVRKATKLAHGLPHYTSTYRLLNLGTHNTLGELLEAHWVSHHQRLLLTRTGRYLLARLGHSVPPLEPEARPTTCSPALRKVLNMSSLAA</sequence>
<protein>
    <recommendedName>
        <fullName evidence="3">Tick transposon</fullName>
    </recommendedName>
</protein>
<dbReference type="EMBL" id="JABSTU010000003">
    <property type="protein sequence ID" value="KAH8035818.1"/>
    <property type="molecule type" value="Genomic_DNA"/>
</dbReference>
<evidence type="ECO:0008006" key="3">
    <source>
        <dbReference type="Google" id="ProtNLM"/>
    </source>
</evidence>
<organism evidence="1 2">
    <name type="scientific">Rhipicephalus microplus</name>
    <name type="common">Cattle tick</name>
    <name type="synonym">Boophilus microplus</name>
    <dbReference type="NCBI Taxonomy" id="6941"/>
    <lineage>
        <taxon>Eukaryota</taxon>
        <taxon>Metazoa</taxon>
        <taxon>Ecdysozoa</taxon>
        <taxon>Arthropoda</taxon>
        <taxon>Chelicerata</taxon>
        <taxon>Arachnida</taxon>
        <taxon>Acari</taxon>
        <taxon>Parasitiformes</taxon>
        <taxon>Ixodida</taxon>
        <taxon>Ixodoidea</taxon>
        <taxon>Ixodidae</taxon>
        <taxon>Rhipicephalinae</taxon>
        <taxon>Rhipicephalus</taxon>
        <taxon>Boophilus</taxon>
    </lineage>
</organism>
<reference evidence="1" key="2">
    <citation type="submission" date="2021-09" db="EMBL/GenBank/DDBJ databases">
        <authorList>
            <person name="Jia N."/>
            <person name="Wang J."/>
            <person name="Shi W."/>
            <person name="Du L."/>
            <person name="Sun Y."/>
            <person name="Zhan W."/>
            <person name="Jiang J."/>
            <person name="Wang Q."/>
            <person name="Zhang B."/>
            <person name="Ji P."/>
            <person name="Sakyi L.B."/>
            <person name="Cui X."/>
            <person name="Yuan T."/>
            <person name="Jiang B."/>
            <person name="Yang W."/>
            <person name="Lam T.T.-Y."/>
            <person name="Chang Q."/>
            <person name="Ding S."/>
            <person name="Wang X."/>
            <person name="Zhu J."/>
            <person name="Ruan X."/>
            <person name="Zhao L."/>
            <person name="Wei J."/>
            <person name="Que T."/>
            <person name="Du C."/>
            <person name="Cheng J."/>
            <person name="Dai P."/>
            <person name="Han X."/>
            <person name="Huang E."/>
            <person name="Gao Y."/>
            <person name="Liu J."/>
            <person name="Shao H."/>
            <person name="Ye R."/>
            <person name="Li L."/>
            <person name="Wei W."/>
            <person name="Wang X."/>
            <person name="Wang C."/>
            <person name="Huo Q."/>
            <person name="Li W."/>
            <person name="Guo W."/>
            <person name="Chen H."/>
            <person name="Chen S."/>
            <person name="Zhou L."/>
            <person name="Zhou L."/>
            <person name="Ni X."/>
            <person name="Tian J."/>
            <person name="Zhou Y."/>
            <person name="Sheng Y."/>
            <person name="Liu T."/>
            <person name="Pan Y."/>
            <person name="Xia L."/>
            <person name="Li J."/>
            <person name="Zhao F."/>
            <person name="Cao W."/>
        </authorList>
    </citation>
    <scope>NUCLEOTIDE SEQUENCE</scope>
    <source>
        <strain evidence="1">Rmic-2018</strain>
        <tissue evidence="1">Larvae</tissue>
    </source>
</reference>
<proteinExistence type="predicted"/>
<evidence type="ECO:0000313" key="2">
    <source>
        <dbReference type="Proteomes" id="UP000821866"/>
    </source>
</evidence>
<keyword evidence="2" id="KW-1185">Reference proteome</keyword>
<dbReference type="Proteomes" id="UP000821866">
    <property type="component" value="Chromosome 11"/>
</dbReference>
<reference evidence="1" key="1">
    <citation type="journal article" date="2020" name="Cell">
        <title>Large-Scale Comparative Analyses of Tick Genomes Elucidate Their Genetic Diversity and Vector Capacities.</title>
        <authorList>
            <consortium name="Tick Genome and Microbiome Consortium (TIGMIC)"/>
            <person name="Jia N."/>
            <person name="Wang J."/>
            <person name="Shi W."/>
            <person name="Du L."/>
            <person name="Sun Y."/>
            <person name="Zhan W."/>
            <person name="Jiang J.F."/>
            <person name="Wang Q."/>
            <person name="Zhang B."/>
            <person name="Ji P."/>
            <person name="Bell-Sakyi L."/>
            <person name="Cui X.M."/>
            <person name="Yuan T.T."/>
            <person name="Jiang B.G."/>
            <person name="Yang W.F."/>
            <person name="Lam T.T."/>
            <person name="Chang Q.C."/>
            <person name="Ding S.J."/>
            <person name="Wang X.J."/>
            <person name="Zhu J.G."/>
            <person name="Ruan X.D."/>
            <person name="Zhao L."/>
            <person name="Wei J.T."/>
            <person name="Ye R.Z."/>
            <person name="Que T.C."/>
            <person name="Du C.H."/>
            <person name="Zhou Y.H."/>
            <person name="Cheng J.X."/>
            <person name="Dai P.F."/>
            <person name="Guo W.B."/>
            <person name="Han X.H."/>
            <person name="Huang E.J."/>
            <person name="Li L.F."/>
            <person name="Wei W."/>
            <person name="Gao Y.C."/>
            <person name="Liu J.Z."/>
            <person name="Shao H.Z."/>
            <person name="Wang X."/>
            <person name="Wang C.C."/>
            <person name="Yang T.C."/>
            <person name="Huo Q.B."/>
            <person name="Li W."/>
            <person name="Chen H.Y."/>
            <person name="Chen S.E."/>
            <person name="Zhou L.G."/>
            <person name="Ni X.B."/>
            <person name="Tian J.H."/>
            <person name="Sheng Y."/>
            <person name="Liu T."/>
            <person name="Pan Y.S."/>
            <person name="Xia L.Y."/>
            <person name="Li J."/>
            <person name="Zhao F."/>
            <person name="Cao W.C."/>
        </authorList>
    </citation>
    <scope>NUCLEOTIDE SEQUENCE</scope>
    <source>
        <strain evidence="1">Rmic-2018</strain>
    </source>
</reference>
<dbReference type="AlphaFoldDB" id="A0A9J6EN47"/>
<evidence type="ECO:0000313" key="1">
    <source>
        <dbReference type="EMBL" id="KAH8035818.1"/>
    </source>
</evidence>
<accession>A0A9J6EN47</accession>
<name>A0A9J6EN47_RHIMP</name>
<gene>
    <name evidence="1" type="ORF">HPB51_008877</name>
</gene>
<comment type="caution">
    <text evidence="1">The sequence shown here is derived from an EMBL/GenBank/DDBJ whole genome shotgun (WGS) entry which is preliminary data.</text>
</comment>
<dbReference type="VEuPathDB" id="VectorBase:LOC119168713"/>